<keyword evidence="1" id="KW-0732">Signal</keyword>
<feature type="chain" id="PRO_5002434312" evidence="1">
    <location>
        <begin position="23"/>
        <end position="78"/>
    </location>
</feature>
<reference evidence="2" key="1">
    <citation type="submission" date="2014-11" db="EMBL/GenBank/DDBJ databases">
        <authorList>
            <person name="Amaro Gonzalez C."/>
        </authorList>
    </citation>
    <scope>NUCLEOTIDE SEQUENCE</scope>
</reference>
<reference evidence="2" key="2">
    <citation type="journal article" date="2015" name="Fish Shellfish Immunol.">
        <title>Early steps in the European eel (Anguilla anguilla)-Vibrio vulnificus interaction in the gills: Role of the RtxA13 toxin.</title>
        <authorList>
            <person name="Callol A."/>
            <person name="Pajuelo D."/>
            <person name="Ebbesson L."/>
            <person name="Teles M."/>
            <person name="MacKenzie S."/>
            <person name="Amaro C."/>
        </authorList>
    </citation>
    <scope>NUCLEOTIDE SEQUENCE</scope>
</reference>
<sequence length="78" mass="8770">MHIHHSQATLCCMLINFQLLGSYPAISDSSYSFLCKRNINCGLLSRACGLLAFYTLTQQTEEYSYFTGHNAKQISNVT</sequence>
<organism evidence="2">
    <name type="scientific">Anguilla anguilla</name>
    <name type="common">European freshwater eel</name>
    <name type="synonym">Muraena anguilla</name>
    <dbReference type="NCBI Taxonomy" id="7936"/>
    <lineage>
        <taxon>Eukaryota</taxon>
        <taxon>Metazoa</taxon>
        <taxon>Chordata</taxon>
        <taxon>Craniata</taxon>
        <taxon>Vertebrata</taxon>
        <taxon>Euteleostomi</taxon>
        <taxon>Actinopterygii</taxon>
        <taxon>Neopterygii</taxon>
        <taxon>Teleostei</taxon>
        <taxon>Anguilliformes</taxon>
        <taxon>Anguillidae</taxon>
        <taxon>Anguilla</taxon>
    </lineage>
</organism>
<feature type="signal peptide" evidence="1">
    <location>
        <begin position="1"/>
        <end position="22"/>
    </location>
</feature>
<evidence type="ECO:0000256" key="1">
    <source>
        <dbReference type="SAM" id="SignalP"/>
    </source>
</evidence>
<proteinExistence type="predicted"/>
<dbReference type="EMBL" id="GBXM01019987">
    <property type="protein sequence ID" value="JAH88590.1"/>
    <property type="molecule type" value="Transcribed_RNA"/>
</dbReference>
<accession>A0A0E9WG72</accession>
<name>A0A0E9WG72_ANGAN</name>
<evidence type="ECO:0000313" key="2">
    <source>
        <dbReference type="EMBL" id="JAH88590.1"/>
    </source>
</evidence>
<dbReference type="AlphaFoldDB" id="A0A0E9WG72"/>
<protein>
    <submittedName>
        <fullName evidence="2">Uncharacterized protein</fullName>
    </submittedName>
</protein>